<gene>
    <name evidence="1" type="ORF">CLV78_105225</name>
</gene>
<sequence>MPHLAPELMEAIRTDMNNTTMLLDAVTISTEPADRIFKVSLTMRNQSTLVRHIGLLESARHYVEAEADRLEIDDLVEDLRHAIEQITQKAFGLATAKLAASTLKQINKESTA</sequence>
<name>A0A2T0RPU3_9RHOB</name>
<dbReference type="AlphaFoldDB" id="A0A2T0RPU3"/>
<proteinExistence type="predicted"/>
<dbReference type="EMBL" id="PVTD01000005">
    <property type="protein sequence ID" value="PRY23171.1"/>
    <property type="molecule type" value="Genomic_DNA"/>
</dbReference>
<reference evidence="1 2" key="1">
    <citation type="submission" date="2018-03" db="EMBL/GenBank/DDBJ databases">
        <title>Genomic Encyclopedia of Archaeal and Bacterial Type Strains, Phase II (KMG-II): from individual species to whole genera.</title>
        <authorList>
            <person name="Goeker M."/>
        </authorList>
    </citation>
    <scope>NUCLEOTIDE SEQUENCE [LARGE SCALE GENOMIC DNA]</scope>
    <source>
        <strain evidence="1 2">DSM 29328</strain>
    </source>
</reference>
<keyword evidence="2" id="KW-1185">Reference proteome</keyword>
<evidence type="ECO:0000313" key="2">
    <source>
        <dbReference type="Proteomes" id="UP000239480"/>
    </source>
</evidence>
<comment type="caution">
    <text evidence="1">The sequence shown here is derived from an EMBL/GenBank/DDBJ whole genome shotgun (WGS) entry which is preliminary data.</text>
</comment>
<dbReference type="RefSeq" id="WP_106205474.1">
    <property type="nucleotide sequence ID" value="NZ_PVTD01000005.1"/>
</dbReference>
<accession>A0A2T0RPU3</accession>
<organism evidence="1 2">
    <name type="scientific">Aliiruegeria haliotis</name>
    <dbReference type="NCBI Taxonomy" id="1280846"/>
    <lineage>
        <taxon>Bacteria</taxon>
        <taxon>Pseudomonadati</taxon>
        <taxon>Pseudomonadota</taxon>
        <taxon>Alphaproteobacteria</taxon>
        <taxon>Rhodobacterales</taxon>
        <taxon>Roseobacteraceae</taxon>
        <taxon>Aliiruegeria</taxon>
    </lineage>
</organism>
<evidence type="ECO:0000313" key="1">
    <source>
        <dbReference type="EMBL" id="PRY23171.1"/>
    </source>
</evidence>
<dbReference type="Proteomes" id="UP000239480">
    <property type="component" value="Unassembled WGS sequence"/>
</dbReference>
<protein>
    <submittedName>
        <fullName evidence="1">Uncharacterized protein</fullName>
    </submittedName>
</protein>